<feature type="region of interest" description="Disordered" evidence="1">
    <location>
        <begin position="141"/>
        <end position="196"/>
    </location>
</feature>
<evidence type="ECO:0000313" key="3">
    <source>
        <dbReference type="EMBL" id="KAE9338743.1"/>
    </source>
</evidence>
<feature type="compositionally biased region" description="Basic and acidic residues" evidence="1">
    <location>
        <begin position="149"/>
        <end position="183"/>
    </location>
</feature>
<feature type="region of interest" description="Disordered" evidence="1">
    <location>
        <begin position="64"/>
        <end position="108"/>
    </location>
</feature>
<feature type="region of interest" description="Disordered" evidence="1">
    <location>
        <begin position="1"/>
        <end position="48"/>
    </location>
</feature>
<dbReference type="Proteomes" id="UP000429607">
    <property type="component" value="Unassembled WGS sequence"/>
</dbReference>
<sequence length="196" mass="22170">MSRKPMGTQQEIEEALLRNVRVNMTPAKAEDAADKRKRQKRRSAAKRGLEKELAALALTDANDSVPVAVTRIADDERPHEGQEGKQEDDDPAEHQHRYAAAYAEGQRAAEYEDVPAAAPILASPDRAAVVRARNAERARICRANMSASQKERTKAINKERARASRARRTEEKRSAVREIDRLRKQQRRARQTQAER</sequence>
<proteinExistence type="predicted"/>
<dbReference type="Proteomes" id="UP000434957">
    <property type="component" value="Unassembled WGS sequence"/>
</dbReference>
<evidence type="ECO:0000313" key="4">
    <source>
        <dbReference type="Proteomes" id="UP000429607"/>
    </source>
</evidence>
<reference evidence="2 4" key="1">
    <citation type="submission" date="2018-09" db="EMBL/GenBank/DDBJ databases">
        <title>Genomic investigation of the strawberry pathogen Phytophthora fragariae indicates pathogenicity is determined by transcriptional variation in three key races.</title>
        <authorList>
            <person name="Adams T.M."/>
            <person name="Armitage A.D."/>
            <person name="Sobczyk M.K."/>
            <person name="Bates H.J."/>
            <person name="Dunwell J.M."/>
            <person name="Nellist C.F."/>
            <person name="Harrison R.J."/>
        </authorList>
    </citation>
    <scope>NUCLEOTIDE SEQUENCE [LARGE SCALE GENOMIC DNA]</scope>
    <source>
        <strain evidence="2 4">SCRP249</strain>
        <strain evidence="3 5">SCRP333</strain>
    </source>
</reference>
<evidence type="ECO:0000313" key="5">
    <source>
        <dbReference type="Proteomes" id="UP000434957"/>
    </source>
</evidence>
<evidence type="ECO:0000313" key="2">
    <source>
        <dbReference type="EMBL" id="KAE9025360.1"/>
    </source>
</evidence>
<name>A0A6A3M5C2_9STRA</name>
<dbReference type="EMBL" id="QXFV01000810">
    <property type="protein sequence ID" value="KAE9025360.1"/>
    <property type="molecule type" value="Genomic_DNA"/>
</dbReference>
<dbReference type="EMBL" id="QXFT01000651">
    <property type="protein sequence ID" value="KAE9338743.1"/>
    <property type="molecule type" value="Genomic_DNA"/>
</dbReference>
<protein>
    <submittedName>
        <fullName evidence="2">Uncharacterized protein</fullName>
    </submittedName>
</protein>
<organism evidence="2 4">
    <name type="scientific">Phytophthora rubi</name>
    <dbReference type="NCBI Taxonomy" id="129364"/>
    <lineage>
        <taxon>Eukaryota</taxon>
        <taxon>Sar</taxon>
        <taxon>Stramenopiles</taxon>
        <taxon>Oomycota</taxon>
        <taxon>Peronosporomycetes</taxon>
        <taxon>Peronosporales</taxon>
        <taxon>Peronosporaceae</taxon>
        <taxon>Phytophthora</taxon>
    </lineage>
</organism>
<dbReference type="AlphaFoldDB" id="A0A6A3M5C2"/>
<feature type="compositionally biased region" description="Basic and acidic residues" evidence="1">
    <location>
        <begin position="72"/>
        <end position="85"/>
    </location>
</feature>
<gene>
    <name evidence="2" type="ORF">PR001_g12449</name>
    <name evidence="3" type="ORF">PR003_g11345</name>
</gene>
<accession>A0A6A3M5C2</accession>
<keyword evidence="5" id="KW-1185">Reference proteome</keyword>
<evidence type="ECO:0000256" key="1">
    <source>
        <dbReference type="SAM" id="MobiDB-lite"/>
    </source>
</evidence>
<feature type="compositionally biased region" description="Basic residues" evidence="1">
    <location>
        <begin position="35"/>
        <end position="45"/>
    </location>
</feature>
<comment type="caution">
    <text evidence="2">The sequence shown here is derived from an EMBL/GenBank/DDBJ whole genome shotgun (WGS) entry which is preliminary data.</text>
</comment>
<feature type="compositionally biased region" description="Low complexity" evidence="1">
    <location>
        <begin position="98"/>
        <end position="108"/>
    </location>
</feature>